<dbReference type="AlphaFoldDB" id="A0A8B6D797"/>
<keyword evidence="3" id="KW-1185">Reference proteome</keyword>
<evidence type="ECO:0000313" key="2">
    <source>
        <dbReference type="EMBL" id="VDI14444.1"/>
    </source>
</evidence>
<feature type="region of interest" description="Disordered" evidence="1">
    <location>
        <begin position="36"/>
        <end position="75"/>
    </location>
</feature>
<dbReference type="EMBL" id="UYJE01002869">
    <property type="protein sequence ID" value="VDI14444.1"/>
    <property type="molecule type" value="Genomic_DNA"/>
</dbReference>
<accession>A0A8B6D797</accession>
<comment type="caution">
    <text evidence="2">The sequence shown here is derived from an EMBL/GenBank/DDBJ whole genome shotgun (WGS) entry which is preliminary data.</text>
</comment>
<gene>
    <name evidence="2" type="ORF">MGAL_10B082443</name>
</gene>
<protein>
    <submittedName>
        <fullName evidence="2">Uncharacterized protein</fullName>
    </submittedName>
</protein>
<reference evidence="2" key="1">
    <citation type="submission" date="2018-11" db="EMBL/GenBank/DDBJ databases">
        <authorList>
            <person name="Alioto T."/>
            <person name="Alioto T."/>
        </authorList>
    </citation>
    <scope>NUCLEOTIDE SEQUENCE</scope>
</reference>
<organism evidence="2 3">
    <name type="scientific">Mytilus galloprovincialis</name>
    <name type="common">Mediterranean mussel</name>
    <dbReference type="NCBI Taxonomy" id="29158"/>
    <lineage>
        <taxon>Eukaryota</taxon>
        <taxon>Metazoa</taxon>
        <taxon>Spiralia</taxon>
        <taxon>Lophotrochozoa</taxon>
        <taxon>Mollusca</taxon>
        <taxon>Bivalvia</taxon>
        <taxon>Autobranchia</taxon>
        <taxon>Pteriomorphia</taxon>
        <taxon>Mytilida</taxon>
        <taxon>Mytiloidea</taxon>
        <taxon>Mytilidae</taxon>
        <taxon>Mytilinae</taxon>
        <taxon>Mytilus</taxon>
    </lineage>
</organism>
<dbReference type="Proteomes" id="UP000596742">
    <property type="component" value="Unassembled WGS sequence"/>
</dbReference>
<name>A0A8B6D797_MYTGA</name>
<proteinExistence type="predicted"/>
<evidence type="ECO:0000256" key="1">
    <source>
        <dbReference type="SAM" id="MobiDB-lite"/>
    </source>
</evidence>
<sequence length="75" mass="8471">MQFCWHEYPSGRPSFNKLVNELDKMLTGMANRGEEYLDLEPLESPTSMSDSQYSSMSRSSSNYDVTSNSTDSESS</sequence>
<feature type="compositionally biased region" description="Low complexity" evidence="1">
    <location>
        <begin position="44"/>
        <end position="61"/>
    </location>
</feature>
<evidence type="ECO:0000313" key="3">
    <source>
        <dbReference type="Proteomes" id="UP000596742"/>
    </source>
</evidence>
<dbReference type="OrthoDB" id="4062651at2759"/>
<feature type="compositionally biased region" description="Polar residues" evidence="1">
    <location>
        <begin position="62"/>
        <end position="75"/>
    </location>
</feature>